<accession>A0A7R9KY76</accession>
<dbReference type="InterPro" id="IPR036179">
    <property type="entry name" value="Ig-like_dom_sf"/>
</dbReference>
<dbReference type="SUPFAM" id="SSF48726">
    <property type="entry name" value="Immunoglobulin"/>
    <property type="match status" value="5"/>
</dbReference>
<evidence type="ECO:0000259" key="8">
    <source>
        <dbReference type="PROSITE" id="PS50853"/>
    </source>
</evidence>
<dbReference type="CDD" id="cd00096">
    <property type="entry name" value="Ig"/>
    <property type="match status" value="2"/>
</dbReference>
<evidence type="ECO:0000259" key="7">
    <source>
        <dbReference type="PROSITE" id="PS50835"/>
    </source>
</evidence>
<dbReference type="SMART" id="SM00060">
    <property type="entry name" value="FN3"/>
    <property type="match status" value="1"/>
</dbReference>
<protein>
    <submittedName>
        <fullName evidence="9">Uncharacterized protein</fullName>
    </submittedName>
</protein>
<evidence type="ECO:0000256" key="4">
    <source>
        <dbReference type="ARBA" id="ARBA00023180"/>
    </source>
</evidence>
<dbReference type="InterPro" id="IPR051275">
    <property type="entry name" value="Cell_adhesion_signaling"/>
</dbReference>
<dbReference type="PROSITE" id="PS50853">
    <property type="entry name" value="FN3"/>
    <property type="match status" value="1"/>
</dbReference>
<evidence type="ECO:0000256" key="1">
    <source>
        <dbReference type="ARBA" id="ARBA00004479"/>
    </source>
</evidence>
<organism evidence="9">
    <name type="scientific">Medioppia subpectinata</name>
    <dbReference type="NCBI Taxonomy" id="1979941"/>
    <lineage>
        <taxon>Eukaryota</taxon>
        <taxon>Metazoa</taxon>
        <taxon>Ecdysozoa</taxon>
        <taxon>Arthropoda</taxon>
        <taxon>Chelicerata</taxon>
        <taxon>Arachnida</taxon>
        <taxon>Acari</taxon>
        <taxon>Acariformes</taxon>
        <taxon>Sarcoptiformes</taxon>
        <taxon>Oribatida</taxon>
        <taxon>Brachypylina</taxon>
        <taxon>Oppioidea</taxon>
        <taxon>Oppiidae</taxon>
        <taxon>Medioppia</taxon>
    </lineage>
</organism>
<dbReference type="GO" id="GO:0005911">
    <property type="term" value="C:cell-cell junction"/>
    <property type="evidence" value="ECO:0007669"/>
    <property type="project" value="TreeGrafter"/>
</dbReference>
<keyword evidence="2" id="KW-0472">Membrane</keyword>
<dbReference type="PANTHER" id="PTHR11640">
    <property type="entry name" value="NEPHRIN"/>
    <property type="match status" value="1"/>
</dbReference>
<dbReference type="InterPro" id="IPR003598">
    <property type="entry name" value="Ig_sub2"/>
</dbReference>
<keyword evidence="3" id="KW-1015">Disulfide bond</keyword>
<evidence type="ECO:0000256" key="6">
    <source>
        <dbReference type="SAM" id="MobiDB-lite"/>
    </source>
</evidence>
<dbReference type="OrthoDB" id="6515466at2759"/>
<dbReference type="Pfam" id="PF13927">
    <property type="entry name" value="Ig_3"/>
    <property type="match status" value="2"/>
</dbReference>
<dbReference type="InterPro" id="IPR007110">
    <property type="entry name" value="Ig-like_dom"/>
</dbReference>
<feature type="region of interest" description="Disordered" evidence="6">
    <location>
        <begin position="669"/>
        <end position="688"/>
    </location>
</feature>
<feature type="non-terminal residue" evidence="9">
    <location>
        <position position="858"/>
    </location>
</feature>
<dbReference type="EMBL" id="OC862730">
    <property type="protein sequence ID" value="CAD7630484.1"/>
    <property type="molecule type" value="Genomic_DNA"/>
</dbReference>
<comment type="subcellular location">
    <subcellularLocation>
        <location evidence="1">Membrane</location>
        <topology evidence="1">Single-pass type I membrane protein</topology>
    </subcellularLocation>
</comment>
<dbReference type="InterPro" id="IPR013783">
    <property type="entry name" value="Ig-like_fold"/>
</dbReference>
<keyword evidence="5" id="KW-0393">Immunoglobulin domain</keyword>
<reference evidence="9" key="1">
    <citation type="submission" date="2020-11" db="EMBL/GenBank/DDBJ databases">
        <authorList>
            <person name="Tran Van P."/>
        </authorList>
    </citation>
    <scope>NUCLEOTIDE SEQUENCE</scope>
</reference>
<dbReference type="PANTHER" id="PTHR11640:SF164">
    <property type="entry name" value="MAM DOMAIN-CONTAINING GLYCOSYLPHOSPHATIDYLINOSITOL ANCHOR PROTEIN 1"/>
    <property type="match status" value="1"/>
</dbReference>
<feature type="non-terminal residue" evidence="9">
    <location>
        <position position="1"/>
    </location>
</feature>
<proteinExistence type="predicted"/>
<dbReference type="SMART" id="SM00408">
    <property type="entry name" value="IGc2"/>
    <property type="match status" value="3"/>
</dbReference>
<dbReference type="Pfam" id="PF00041">
    <property type="entry name" value="fn3"/>
    <property type="match status" value="1"/>
</dbReference>
<dbReference type="Proteomes" id="UP000759131">
    <property type="component" value="Unassembled WGS sequence"/>
</dbReference>
<name>A0A7R9KY76_9ACAR</name>
<dbReference type="SMART" id="SM00409">
    <property type="entry name" value="IG"/>
    <property type="match status" value="4"/>
</dbReference>
<evidence type="ECO:0000256" key="5">
    <source>
        <dbReference type="ARBA" id="ARBA00023319"/>
    </source>
</evidence>
<dbReference type="Gene3D" id="2.60.40.10">
    <property type="entry name" value="Immunoglobulins"/>
    <property type="match status" value="6"/>
</dbReference>
<dbReference type="InterPro" id="IPR036116">
    <property type="entry name" value="FN3_sf"/>
</dbReference>
<evidence type="ECO:0000256" key="2">
    <source>
        <dbReference type="ARBA" id="ARBA00023136"/>
    </source>
</evidence>
<dbReference type="GO" id="GO:0098609">
    <property type="term" value="P:cell-cell adhesion"/>
    <property type="evidence" value="ECO:0007669"/>
    <property type="project" value="TreeGrafter"/>
</dbReference>
<dbReference type="GO" id="GO:0005886">
    <property type="term" value="C:plasma membrane"/>
    <property type="evidence" value="ECO:0007669"/>
    <property type="project" value="TreeGrafter"/>
</dbReference>
<dbReference type="PROSITE" id="PS50835">
    <property type="entry name" value="IG_LIKE"/>
    <property type="match status" value="4"/>
</dbReference>
<dbReference type="InterPro" id="IPR003961">
    <property type="entry name" value="FN3_dom"/>
</dbReference>
<evidence type="ECO:0000313" key="9">
    <source>
        <dbReference type="EMBL" id="CAD7630484.1"/>
    </source>
</evidence>
<dbReference type="EMBL" id="CAJPIZ010008155">
    <property type="protein sequence ID" value="CAG2110914.1"/>
    <property type="molecule type" value="Genomic_DNA"/>
</dbReference>
<feature type="domain" description="Fibronectin type-III" evidence="8">
    <location>
        <begin position="568"/>
        <end position="660"/>
    </location>
</feature>
<dbReference type="CDD" id="cd00063">
    <property type="entry name" value="FN3"/>
    <property type="match status" value="1"/>
</dbReference>
<dbReference type="InterPro" id="IPR003599">
    <property type="entry name" value="Ig_sub"/>
</dbReference>
<feature type="domain" description="Ig-like" evidence="7">
    <location>
        <begin position="141"/>
        <end position="250"/>
    </location>
</feature>
<feature type="domain" description="Ig-like" evidence="7">
    <location>
        <begin position="355"/>
        <end position="446"/>
    </location>
</feature>
<dbReference type="GO" id="GO:0050839">
    <property type="term" value="F:cell adhesion molecule binding"/>
    <property type="evidence" value="ECO:0007669"/>
    <property type="project" value="TreeGrafter"/>
</dbReference>
<keyword evidence="4" id="KW-0325">Glycoprotein</keyword>
<keyword evidence="10" id="KW-1185">Reference proteome</keyword>
<gene>
    <name evidence="9" type="ORF">OSB1V03_LOCUS10897</name>
</gene>
<sequence length="858" mass="94814">RPVLPLSVWTVETKEGWVTNSNITFTLTSNDPDSKTVSCYAVSETLGETIVQTLNIDILSIIYAEILHQKKYSVSMGGNPLPTLRWQVLNIGSDVGLNREISALTSMSGSGVSSELVIRAEPGDNGVSYRCEASNAATFKPLSASIKLSVFYTSDSVTIKLKPKYPKSGDVLHLVCDSGSCNPMCDLFWYKNGIKMESKLSDVLETNGPFGGKNTRSTLKQDITAKDDESHIFCESVNQVLSKRNGANITLIKPQFLAPPQQKYDVIESEDISVNLSARSNPSLISYIWWKDSLPLLDISDTTTSMSLSNAITTHRQHRRQHQLISRGPVLTIKNALREDAGEYDCEATNTEGSTKTTIIINTVITESGESVQLYCLCVANPMSDEIIRWRREGNSNFIKEERIDAQNERGKSVLSIFNVSADRDSGVYECRANNGIGVEAVERVQVLIKSKPEIVLNMTAVNVAADESETVKMVCTATGVPKVQFKWLDADGQVFSTESDLLVNNNVKYFRYNLERKQISETVFQSAFIIKSITDSELNKSFECIAHNDKGKTQTVIKLRKRGKPDPPLHIKLVNITHNTVCLNWSPGFDGGLKQSFRVKFYTIGQNNYQSKETDRNWIIIKGLESASKYNFAVHSYNGFGESNGNESNNSIIASTFATEFDSSEALTDGFNKPNRNKDQMTGKPNISNANKVKVKDAVNGETILLKAFNEEEVDITTALTPIDDQSTYIDDTDAGKHCEVLLMNDLHSSSSTSIGQPLNHVLLRNCQNLHLTNGLSLEAQNCPDIIKNPNIDNCEMDASNAILIQKQLNSYCNHINAANNTNESVISYSRGACNGQEVLLGSFSNGCDDDFKSTLE</sequence>
<dbReference type="SUPFAM" id="SSF49265">
    <property type="entry name" value="Fibronectin type III"/>
    <property type="match status" value="1"/>
</dbReference>
<evidence type="ECO:0000313" key="10">
    <source>
        <dbReference type="Proteomes" id="UP000759131"/>
    </source>
</evidence>
<feature type="domain" description="Ig-like" evidence="7">
    <location>
        <begin position="254"/>
        <end position="350"/>
    </location>
</feature>
<dbReference type="AlphaFoldDB" id="A0A7R9KY76"/>
<evidence type="ECO:0000256" key="3">
    <source>
        <dbReference type="ARBA" id="ARBA00023157"/>
    </source>
</evidence>
<feature type="domain" description="Ig-like" evidence="7">
    <location>
        <begin position="453"/>
        <end position="561"/>
    </location>
</feature>